<dbReference type="EMBL" id="JAVRFJ010000006">
    <property type="protein sequence ID" value="MDT0567718.1"/>
    <property type="molecule type" value="Genomic_DNA"/>
</dbReference>
<organism evidence="2 3">
    <name type="scientific">Streptomyces gottesmaniae</name>
    <dbReference type="NCBI Taxonomy" id="3075518"/>
    <lineage>
        <taxon>Bacteria</taxon>
        <taxon>Bacillati</taxon>
        <taxon>Actinomycetota</taxon>
        <taxon>Actinomycetes</taxon>
        <taxon>Kitasatosporales</taxon>
        <taxon>Streptomycetaceae</taxon>
        <taxon>Streptomyces</taxon>
    </lineage>
</organism>
<dbReference type="Pfam" id="PF12532">
    <property type="entry name" value="DUF3732"/>
    <property type="match status" value="1"/>
</dbReference>
<evidence type="ECO:0000313" key="2">
    <source>
        <dbReference type="EMBL" id="MDT0567718.1"/>
    </source>
</evidence>
<evidence type="ECO:0000256" key="1">
    <source>
        <dbReference type="SAM" id="Coils"/>
    </source>
</evidence>
<sequence length="679" mass="75978">MGGDRRSAFHPPGATRRESLITVQLRSLILYSKSGKVRELTFRLGELNIITGSSRTGKSIVLDIVDFCLGRDDAPVSVGPITRTVEWVAVLLQLPDTRAFVARRLPAKGRKSISTAMLEFGSALQQLPYERLANNCDSDELRQQLGLRIGLGDVRSEPQPGSLQTPFAVHLGHAVPLCLQNQDEITTRSILFHRQGERDGGARLTSTLPYFLGAVGEDQAQQQHDLTAARRLLRRRQQDLKVAETADGDIDAHLHLLLAQARTAGLISPGEEFDSREALLDALREAVRFPPPTTGEEPSHVERTAALQERRTQLRAQLSEISEQRQFLIRQEAAEDSYTQVVQRGISRLHAVDLLPADIGPRAEDTACPLCGSQLPQPDHAVEDMHQTLNDLRGQLTSVRTVRPRREQTLRELADQADTAREELRGIEGALNSLAELEASRTRFRAQAEEQAFLRGRIDAHLSQLPDTGDDYEGSLLQLRSAAAFAQAQVEDLEAELDTDAMQDRLDHALNYISTDMTAYAQELNLEHSARSIRLDVRKLTVLADSDHGIVPLLRIGSGENWVGYHLVAHLALHRYFTLHQRPVPRMLLLDQITQPFYPSEVAKDSGSTDLIRSDADRNTVHGMFELMYRFTSDLAPDFQLIVSDHANLPDQWYQDCVRYNWRNGDALIPQDWIDEHAG</sequence>
<gene>
    <name evidence="2" type="ORF">RM704_09585</name>
</gene>
<feature type="coiled-coil region" evidence="1">
    <location>
        <begin position="304"/>
        <end position="331"/>
    </location>
</feature>
<dbReference type="InterPro" id="IPR022205">
    <property type="entry name" value="DUF3732"/>
</dbReference>
<accession>A0ABU2YTR5</accession>
<protein>
    <submittedName>
        <fullName evidence="2">DUF3732 domain-containing protein</fullName>
    </submittedName>
</protein>
<feature type="coiled-coil region" evidence="1">
    <location>
        <begin position="476"/>
        <end position="503"/>
    </location>
</feature>
<comment type="caution">
    <text evidence="2">The sequence shown here is derived from an EMBL/GenBank/DDBJ whole genome shotgun (WGS) entry which is preliminary data.</text>
</comment>
<proteinExistence type="predicted"/>
<keyword evidence="1" id="KW-0175">Coiled coil</keyword>
<dbReference type="SUPFAM" id="SSF52540">
    <property type="entry name" value="P-loop containing nucleoside triphosphate hydrolases"/>
    <property type="match status" value="1"/>
</dbReference>
<name>A0ABU2YTR5_9ACTN</name>
<dbReference type="InterPro" id="IPR027417">
    <property type="entry name" value="P-loop_NTPase"/>
</dbReference>
<dbReference type="Proteomes" id="UP001180737">
    <property type="component" value="Unassembled WGS sequence"/>
</dbReference>
<dbReference type="RefSeq" id="WP_202808139.1">
    <property type="nucleotide sequence ID" value="NZ_JAVRFJ010000006.1"/>
</dbReference>
<reference evidence="2" key="1">
    <citation type="submission" date="2024-05" db="EMBL/GenBank/DDBJ databases">
        <title>30 novel species of actinomycetes from the DSMZ collection.</title>
        <authorList>
            <person name="Nouioui I."/>
        </authorList>
    </citation>
    <scope>NUCLEOTIDE SEQUENCE</scope>
    <source>
        <strain evidence="2">DSM 3412</strain>
    </source>
</reference>
<evidence type="ECO:0000313" key="3">
    <source>
        <dbReference type="Proteomes" id="UP001180737"/>
    </source>
</evidence>
<keyword evidence="3" id="KW-1185">Reference proteome</keyword>